<dbReference type="Pfam" id="PF01966">
    <property type="entry name" value="HD"/>
    <property type="match status" value="1"/>
</dbReference>
<dbReference type="Gene3D" id="1.10.3210.10">
    <property type="entry name" value="Hypothetical protein af1432"/>
    <property type="match status" value="1"/>
</dbReference>
<dbReference type="InterPro" id="IPR006674">
    <property type="entry name" value="HD_domain"/>
</dbReference>
<name>A0ABP7X4Y0_9GAMM</name>
<proteinExistence type="predicted"/>
<dbReference type="RefSeq" id="WP_344938193.1">
    <property type="nucleotide sequence ID" value="NZ_BAABDM010000009.1"/>
</dbReference>
<gene>
    <name evidence="2" type="ORF">GCM10022414_33140</name>
</gene>
<evidence type="ECO:0000313" key="2">
    <source>
        <dbReference type="EMBL" id="GAA4104283.1"/>
    </source>
</evidence>
<sequence>MDIEQNIPLLEEILSDWKALIGSEYDGYRNHVYRMIHLCLALKDCNEQEREKIIIAAAFHDIGIWVDDTLDYLPPSIPPATVYLKENNREDWAEEITLMINEHHKLREYKNAAYPLVELFRKGDLVDFSLALFTFGIPKPYIKTVKATFPNAGFHKNLAKRAARWFIKHPLNPAPMMKW</sequence>
<evidence type="ECO:0000259" key="1">
    <source>
        <dbReference type="Pfam" id="PF01966"/>
    </source>
</evidence>
<reference evidence="3" key="1">
    <citation type="journal article" date="2019" name="Int. J. Syst. Evol. Microbiol.">
        <title>The Global Catalogue of Microorganisms (GCM) 10K type strain sequencing project: providing services to taxonomists for standard genome sequencing and annotation.</title>
        <authorList>
            <consortium name="The Broad Institute Genomics Platform"/>
            <consortium name="The Broad Institute Genome Sequencing Center for Infectious Disease"/>
            <person name="Wu L."/>
            <person name="Ma J."/>
        </authorList>
    </citation>
    <scope>NUCLEOTIDE SEQUENCE [LARGE SCALE GENOMIC DNA]</scope>
    <source>
        <strain evidence="3">JCM 17304</strain>
    </source>
</reference>
<accession>A0ABP7X4Y0</accession>
<comment type="caution">
    <text evidence="2">The sequence shown here is derived from an EMBL/GenBank/DDBJ whole genome shotgun (WGS) entry which is preliminary data.</text>
</comment>
<organism evidence="2 3">
    <name type="scientific">Zhongshania borealis</name>
    <dbReference type="NCBI Taxonomy" id="889488"/>
    <lineage>
        <taxon>Bacteria</taxon>
        <taxon>Pseudomonadati</taxon>
        <taxon>Pseudomonadota</taxon>
        <taxon>Gammaproteobacteria</taxon>
        <taxon>Cellvibrionales</taxon>
        <taxon>Spongiibacteraceae</taxon>
        <taxon>Zhongshania</taxon>
    </lineage>
</organism>
<evidence type="ECO:0000313" key="3">
    <source>
        <dbReference type="Proteomes" id="UP001500392"/>
    </source>
</evidence>
<dbReference type="Proteomes" id="UP001500392">
    <property type="component" value="Unassembled WGS sequence"/>
</dbReference>
<protein>
    <submittedName>
        <fullName evidence="2">HD domain-containing protein</fullName>
    </submittedName>
</protein>
<keyword evidence="3" id="KW-1185">Reference proteome</keyword>
<dbReference type="EMBL" id="BAABDM010000009">
    <property type="protein sequence ID" value="GAA4104283.1"/>
    <property type="molecule type" value="Genomic_DNA"/>
</dbReference>
<dbReference type="SUPFAM" id="SSF109604">
    <property type="entry name" value="HD-domain/PDEase-like"/>
    <property type="match status" value="1"/>
</dbReference>
<feature type="domain" description="HD" evidence="1">
    <location>
        <begin position="30"/>
        <end position="109"/>
    </location>
</feature>